<proteinExistence type="predicted"/>
<evidence type="ECO:0000313" key="2">
    <source>
        <dbReference type="Proteomes" id="UP001415857"/>
    </source>
</evidence>
<gene>
    <name evidence="1" type="ORF">L1049_009440</name>
</gene>
<comment type="caution">
    <text evidence="1">The sequence shown here is derived from an EMBL/GenBank/DDBJ whole genome shotgun (WGS) entry which is preliminary data.</text>
</comment>
<dbReference type="AlphaFoldDB" id="A0AAP0S639"/>
<organism evidence="1 2">
    <name type="scientific">Liquidambar formosana</name>
    <name type="common">Formosan gum</name>
    <dbReference type="NCBI Taxonomy" id="63359"/>
    <lineage>
        <taxon>Eukaryota</taxon>
        <taxon>Viridiplantae</taxon>
        <taxon>Streptophyta</taxon>
        <taxon>Embryophyta</taxon>
        <taxon>Tracheophyta</taxon>
        <taxon>Spermatophyta</taxon>
        <taxon>Magnoliopsida</taxon>
        <taxon>eudicotyledons</taxon>
        <taxon>Gunneridae</taxon>
        <taxon>Pentapetalae</taxon>
        <taxon>Saxifragales</taxon>
        <taxon>Altingiaceae</taxon>
        <taxon>Liquidambar</taxon>
    </lineage>
</organism>
<dbReference type="FunFam" id="1.25.70.10:FF:000019">
    <property type="entry name" value="mTERF family protein"/>
    <property type="match status" value="1"/>
</dbReference>
<dbReference type="EMBL" id="JBBPBK010000002">
    <property type="protein sequence ID" value="KAK9291252.1"/>
    <property type="molecule type" value="Genomic_DNA"/>
</dbReference>
<name>A0AAP0S639_LIQFO</name>
<evidence type="ECO:0000313" key="1">
    <source>
        <dbReference type="EMBL" id="KAK9291252.1"/>
    </source>
</evidence>
<protein>
    <submittedName>
        <fullName evidence="1">Uncharacterized protein</fullName>
    </submittedName>
</protein>
<accession>A0AAP0S639</accession>
<sequence length="283" mass="32903">MIHLHKLRRPSILKWVSLNFSQNHLISSKTPFLRAGSIHTAQNPRFYRRKRSIETEECENLDGILKIDDKNVGRESRAIWAEAQAALLEYLHGTRSLPFMDAENMSKNSPHFLNKLLKKVENDVDFGRSISRFLRYHPINEFEPFFESLGLRPSDYDPLLPRNLMFLSDDNKLLENYHVLCNYGIPRNKIGKIYKEAMEVFQYDNGVLLLKLQAYEELGLSQITIIKVIASSPYLLIGDVNSAFVKVLEKLKSVGIECRWIEEHLSEENSYNWRQMQGTSTLI</sequence>
<dbReference type="Gene3D" id="1.25.70.10">
    <property type="entry name" value="Transcription termination factor 3, mitochondrial"/>
    <property type="match status" value="1"/>
</dbReference>
<dbReference type="InterPro" id="IPR038538">
    <property type="entry name" value="MTERF_sf"/>
</dbReference>
<dbReference type="Proteomes" id="UP001415857">
    <property type="component" value="Unassembled WGS sequence"/>
</dbReference>
<keyword evidence="2" id="KW-1185">Reference proteome</keyword>
<reference evidence="1 2" key="1">
    <citation type="journal article" date="2024" name="Plant J.">
        <title>Genome sequences and population genomics reveal climatic adaptation and genomic divergence between two closely related sweetgum species.</title>
        <authorList>
            <person name="Xu W.Q."/>
            <person name="Ren C.Q."/>
            <person name="Zhang X.Y."/>
            <person name="Comes H.P."/>
            <person name="Liu X.H."/>
            <person name="Li Y.G."/>
            <person name="Kettle C.J."/>
            <person name="Jalonen R."/>
            <person name="Gaisberger H."/>
            <person name="Ma Y.Z."/>
            <person name="Qiu Y.X."/>
        </authorList>
    </citation>
    <scope>NUCLEOTIDE SEQUENCE [LARGE SCALE GENOMIC DNA]</scope>
    <source>
        <strain evidence="1">Hangzhou</strain>
    </source>
</reference>